<proteinExistence type="predicted"/>
<dbReference type="EMBL" id="CALNXK010000011">
    <property type="protein sequence ID" value="CAH3043898.1"/>
    <property type="molecule type" value="Genomic_DNA"/>
</dbReference>
<gene>
    <name evidence="3" type="ORF">PLOB_00002715</name>
</gene>
<protein>
    <submittedName>
        <fullName evidence="3">Uncharacterized protein</fullName>
    </submittedName>
</protein>
<keyword evidence="4" id="KW-1185">Reference proteome</keyword>
<keyword evidence="2" id="KW-0812">Transmembrane</keyword>
<feature type="transmembrane region" description="Helical" evidence="2">
    <location>
        <begin position="80"/>
        <end position="97"/>
    </location>
</feature>
<keyword evidence="2" id="KW-0472">Membrane</keyword>
<organism evidence="3 4">
    <name type="scientific">Porites lobata</name>
    <dbReference type="NCBI Taxonomy" id="104759"/>
    <lineage>
        <taxon>Eukaryota</taxon>
        <taxon>Metazoa</taxon>
        <taxon>Cnidaria</taxon>
        <taxon>Anthozoa</taxon>
        <taxon>Hexacorallia</taxon>
        <taxon>Scleractinia</taxon>
        <taxon>Fungiina</taxon>
        <taxon>Poritidae</taxon>
        <taxon>Porites</taxon>
    </lineage>
</organism>
<evidence type="ECO:0000313" key="4">
    <source>
        <dbReference type="Proteomes" id="UP001159405"/>
    </source>
</evidence>
<comment type="caution">
    <text evidence="3">The sequence shown here is derived from an EMBL/GenBank/DDBJ whole genome shotgun (WGS) entry which is preliminary data.</text>
</comment>
<reference evidence="3 4" key="1">
    <citation type="submission" date="2022-05" db="EMBL/GenBank/DDBJ databases">
        <authorList>
            <consortium name="Genoscope - CEA"/>
            <person name="William W."/>
        </authorList>
    </citation>
    <scope>NUCLEOTIDE SEQUENCE [LARGE SCALE GENOMIC DNA]</scope>
</reference>
<keyword evidence="2" id="KW-1133">Transmembrane helix</keyword>
<evidence type="ECO:0000256" key="1">
    <source>
        <dbReference type="SAM" id="MobiDB-lite"/>
    </source>
</evidence>
<feature type="region of interest" description="Disordered" evidence="1">
    <location>
        <begin position="163"/>
        <end position="185"/>
    </location>
</feature>
<dbReference type="Proteomes" id="UP001159405">
    <property type="component" value="Unassembled WGS sequence"/>
</dbReference>
<accession>A0ABN8N5Z7</accession>
<evidence type="ECO:0000313" key="3">
    <source>
        <dbReference type="EMBL" id="CAH3043898.1"/>
    </source>
</evidence>
<evidence type="ECO:0000256" key="2">
    <source>
        <dbReference type="SAM" id="Phobius"/>
    </source>
</evidence>
<name>A0ABN8N5Z7_9CNID</name>
<feature type="compositionally biased region" description="Acidic residues" evidence="1">
    <location>
        <begin position="167"/>
        <end position="181"/>
    </location>
</feature>
<sequence length="327" mass="37194">MLTPEGPWGGVRSGSGRKLLLPQSWLVSKGREKKTKKQWNEDHRRITVARDVYESWRKIKCMCAYSSDTAFAQHLLSLEIYLFAFVLQLLYVFWLVFEDVDIPFYPGVTSTPSKCRDVPMQKTPVVLQNSSFDAEVDVTGSEVTTVGDTSFIVQEGEVTILHNKDDQDSDSYSDTSSDSDDPTLHTGALECANSMSLMYTSKKVSFTKNVYRARKKLTAIDWNYHNDLPNATNDAETINTRKYNQRTKSWDVGTVKVSKDYGYIWILMAKIFKLRVDDDDSNAREVPLKADDPRLIAPTIGESEPPLSHELLARRRSRFSQFSQTSS</sequence>